<feature type="non-terminal residue" evidence="2">
    <location>
        <position position="1"/>
    </location>
</feature>
<feature type="transmembrane region" description="Helical" evidence="1">
    <location>
        <begin position="78"/>
        <end position="97"/>
    </location>
</feature>
<protein>
    <submittedName>
        <fullName evidence="2">Uncharacterized protein</fullName>
    </submittedName>
</protein>
<keyword evidence="1" id="KW-1133">Transmembrane helix</keyword>
<dbReference type="OrthoDB" id="416022at2759"/>
<feature type="non-terminal residue" evidence="2">
    <location>
        <position position="101"/>
    </location>
</feature>
<comment type="caution">
    <text evidence="2">The sequence shown here is derived from an EMBL/GenBank/DDBJ whole genome shotgun (WGS) entry which is preliminary data.</text>
</comment>
<evidence type="ECO:0000256" key="1">
    <source>
        <dbReference type="SAM" id="Phobius"/>
    </source>
</evidence>
<proteinExistence type="predicted"/>
<keyword evidence="3" id="KW-1185">Reference proteome</keyword>
<keyword evidence="1" id="KW-0812">Transmembrane</keyword>
<gene>
    <name evidence="2" type="ORF">PGLA1383_LOCUS3609</name>
</gene>
<sequence>AKSLIEDHFHIDEAFRMLGPMRQDSNLARDVHDAFNLIALLPVCYLNFANWSCLAFCSEPGFRGMSIVELWHGEAFIVFWWTTLAYFIADIIFVVVFPHCV</sequence>
<keyword evidence="1" id="KW-0472">Membrane</keyword>
<evidence type="ECO:0000313" key="3">
    <source>
        <dbReference type="Proteomes" id="UP000654075"/>
    </source>
</evidence>
<evidence type="ECO:0000313" key="2">
    <source>
        <dbReference type="EMBL" id="CAE8584680.1"/>
    </source>
</evidence>
<dbReference type="Proteomes" id="UP000654075">
    <property type="component" value="Unassembled WGS sequence"/>
</dbReference>
<reference evidence="2" key="1">
    <citation type="submission" date="2021-02" db="EMBL/GenBank/DDBJ databases">
        <authorList>
            <person name="Dougan E. K."/>
            <person name="Rhodes N."/>
            <person name="Thang M."/>
            <person name="Chan C."/>
        </authorList>
    </citation>
    <scope>NUCLEOTIDE SEQUENCE</scope>
</reference>
<dbReference type="EMBL" id="CAJNNV010001276">
    <property type="protein sequence ID" value="CAE8584680.1"/>
    <property type="molecule type" value="Genomic_DNA"/>
</dbReference>
<feature type="transmembrane region" description="Helical" evidence="1">
    <location>
        <begin position="34"/>
        <end position="57"/>
    </location>
</feature>
<name>A0A813DAV3_POLGL</name>
<dbReference type="AlphaFoldDB" id="A0A813DAV3"/>
<accession>A0A813DAV3</accession>
<organism evidence="2 3">
    <name type="scientific">Polarella glacialis</name>
    <name type="common">Dinoflagellate</name>
    <dbReference type="NCBI Taxonomy" id="89957"/>
    <lineage>
        <taxon>Eukaryota</taxon>
        <taxon>Sar</taxon>
        <taxon>Alveolata</taxon>
        <taxon>Dinophyceae</taxon>
        <taxon>Suessiales</taxon>
        <taxon>Suessiaceae</taxon>
        <taxon>Polarella</taxon>
    </lineage>
</organism>